<dbReference type="EMBL" id="JASBWV010000019">
    <property type="protein sequence ID" value="KAJ9121013.1"/>
    <property type="molecule type" value="Genomic_DNA"/>
</dbReference>
<gene>
    <name evidence="1" type="ORF">QFC24_004994</name>
</gene>
<accession>A0ACC2XAG7</accession>
<protein>
    <submittedName>
        <fullName evidence="1">Uncharacterized protein</fullName>
    </submittedName>
</protein>
<proteinExistence type="predicted"/>
<organism evidence="1 2">
    <name type="scientific">Naganishia onofrii</name>
    <dbReference type="NCBI Taxonomy" id="1851511"/>
    <lineage>
        <taxon>Eukaryota</taxon>
        <taxon>Fungi</taxon>
        <taxon>Dikarya</taxon>
        <taxon>Basidiomycota</taxon>
        <taxon>Agaricomycotina</taxon>
        <taxon>Tremellomycetes</taxon>
        <taxon>Filobasidiales</taxon>
        <taxon>Filobasidiaceae</taxon>
        <taxon>Naganishia</taxon>
    </lineage>
</organism>
<keyword evidence="2" id="KW-1185">Reference proteome</keyword>
<evidence type="ECO:0000313" key="1">
    <source>
        <dbReference type="EMBL" id="KAJ9121013.1"/>
    </source>
</evidence>
<evidence type="ECO:0000313" key="2">
    <source>
        <dbReference type="Proteomes" id="UP001234202"/>
    </source>
</evidence>
<dbReference type="Proteomes" id="UP001234202">
    <property type="component" value="Unassembled WGS sequence"/>
</dbReference>
<reference evidence="1" key="1">
    <citation type="submission" date="2023-04" db="EMBL/GenBank/DDBJ databases">
        <title>Draft Genome sequencing of Naganishia species isolated from polar environments using Oxford Nanopore Technology.</title>
        <authorList>
            <person name="Leo P."/>
            <person name="Venkateswaran K."/>
        </authorList>
    </citation>
    <scope>NUCLEOTIDE SEQUENCE</scope>
    <source>
        <strain evidence="1">DBVPG 5303</strain>
    </source>
</reference>
<name>A0ACC2XAG7_9TREE</name>
<sequence>MASTGSSKRTEAQGSSLGQAGSKMGDSTKTSGTLEATSTTPPLTAEDKKAQVLAQKKAFDDRFVSNLHHIEGL</sequence>
<comment type="caution">
    <text evidence="1">The sequence shown here is derived from an EMBL/GenBank/DDBJ whole genome shotgun (WGS) entry which is preliminary data.</text>
</comment>